<dbReference type="SUPFAM" id="SSF53335">
    <property type="entry name" value="S-adenosyl-L-methionine-dependent methyltransferases"/>
    <property type="match status" value="1"/>
</dbReference>
<keyword evidence="2" id="KW-0698">rRNA processing</keyword>
<feature type="active site" description="Proton acceptor" evidence="7">
    <location>
        <position position="176"/>
    </location>
</feature>
<dbReference type="InterPro" id="IPR002877">
    <property type="entry name" value="RNA_MeTrfase_FtsJ_dom"/>
</dbReference>
<comment type="similarity">
    <text evidence="1">Belongs to the class I-like SAM-binding methyltransferase superfamily. RNA methyltransferase RlmE family.</text>
</comment>
<dbReference type="PIRSF" id="PIRSF005461">
    <property type="entry name" value="23S_rRNA_mtase"/>
    <property type="match status" value="1"/>
</dbReference>
<dbReference type="Proteomes" id="UP001165289">
    <property type="component" value="Unassembled WGS sequence"/>
</dbReference>
<protein>
    <recommendedName>
        <fullName evidence="6">rRNA methyltransferase 2, mitochondrial</fullName>
    </recommendedName>
</protein>
<organism evidence="9 10">
    <name type="scientific">Oopsacas minuta</name>
    <dbReference type="NCBI Taxonomy" id="111878"/>
    <lineage>
        <taxon>Eukaryota</taxon>
        <taxon>Metazoa</taxon>
        <taxon>Porifera</taxon>
        <taxon>Hexactinellida</taxon>
        <taxon>Hexasterophora</taxon>
        <taxon>Lyssacinosida</taxon>
        <taxon>Leucopsacidae</taxon>
        <taxon>Oopsacas</taxon>
    </lineage>
</organism>
<evidence type="ECO:0000259" key="8">
    <source>
        <dbReference type="Pfam" id="PF01728"/>
    </source>
</evidence>
<dbReference type="Pfam" id="PF01728">
    <property type="entry name" value="FtsJ"/>
    <property type="match status" value="1"/>
</dbReference>
<evidence type="ECO:0000256" key="4">
    <source>
        <dbReference type="ARBA" id="ARBA00022679"/>
    </source>
</evidence>
<evidence type="ECO:0000256" key="7">
    <source>
        <dbReference type="PIRSR" id="PIRSR005461-1"/>
    </source>
</evidence>
<evidence type="ECO:0000313" key="10">
    <source>
        <dbReference type="Proteomes" id="UP001165289"/>
    </source>
</evidence>
<keyword evidence="10" id="KW-1185">Reference proteome</keyword>
<evidence type="ECO:0000256" key="3">
    <source>
        <dbReference type="ARBA" id="ARBA00022603"/>
    </source>
</evidence>
<keyword evidence="5 7" id="KW-0949">S-adenosyl-L-methionine</keyword>
<dbReference type="InterPro" id="IPR050082">
    <property type="entry name" value="RNA_methyltr_RlmE"/>
</dbReference>
<accession>A0AAV7K683</accession>
<gene>
    <name evidence="9" type="ORF">LOD99_1271</name>
</gene>
<dbReference type="Gene3D" id="3.40.50.150">
    <property type="entry name" value="Vaccinia Virus protein VP39"/>
    <property type="match status" value="1"/>
</dbReference>
<dbReference type="PANTHER" id="PTHR10920:SF18">
    <property type="entry name" value="RRNA METHYLTRANSFERASE 2, MITOCHONDRIAL"/>
    <property type="match status" value="1"/>
</dbReference>
<evidence type="ECO:0000256" key="5">
    <source>
        <dbReference type="ARBA" id="ARBA00022691"/>
    </source>
</evidence>
<feature type="domain" description="Ribosomal RNA methyltransferase FtsJ" evidence="8">
    <location>
        <begin position="38"/>
        <end position="219"/>
    </location>
</feature>
<evidence type="ECO:0000256" key="6">
    <source>
        <dbReference type="ARBA" id="ARBA00041184"/>
    </source>
</evidence>
<keyword evidence="3 9" id="KW-0489">Methyltransferase</keyword>
<dbReference type="EMBL" id="JAKMXF010000144">
    <property type="protein sequence ID" value="KAI6656475.1"/>
    <property type="molecule type" value="Genomic_DNA"/>
</dbReference>
<dbReference type="InterPro" id="IPR029063">
    <property type="entry name" value="SAM-dependent_MTases_sf"/>
</dbReference>
<comment type="caution">
    <text evidence="9">The sequence shown here is derived from an EMBL/GenBank/DDBJ whole genome shotgun (WGS) entry which is preliminary data.</text>
</comment>
<proteinExistence type="inferred from homology"/>
<reference evidence="9 10" key="1">
    <citation type="journal article" date="2023" name="BMC Biol.">
        <title>The compact genome of the sponge Oopsacas minuta (Hexactinellida) is lacking key metazoan core genes.</title>
        <authorList>
            <person name="Santini S."/>
            <person name="Schenkelaars Q."/>
            <person name="Jourda C."/>
            <person name="Duchesne M."/>
            <person name="Belahbib H."/>
            <person name="Rocher C."/>
            <person name="Selva M."/>
            <person name="Riesgo A."/>
            <person name="Vervoort M."/>
            <person name="Leys S.P."/>
            <person name="Kodjabachian L."/>
            <person name="Le Bivic A."/>
            <person name="Borchiellini C."/>
            <person name="Claverie J.M."/>
            <person name="Renard E."/>
        </authorList>
    </citation>
    <scope>NUCLEOTIDE SEQUENCE [LARGE SCALE GENOMIC DNA]</scope>
    <source>
        <strain evidence="9">SPO-2</strain>
    </source>
</reference>
<evidence type="ECO:0000256" key="1">
    <source>
        <dbReference type="ARBA" id="ARBA00009258"/>
    </source>
</evidence>
<dbReference type="HAMAP" id="MF_01547">
    <property type="entry name" value="RNA_methyltr_E"/>
    <property type="match status" value="1"/>
</dbReference>
<evidence type="ECO:0000313" key="9">
    <source>
        <dbReference type="EMBL" id="KAI6656475.1"/>
    </source>
</evidence>
<dbReference type="PANTHER" id="PTHR10920">
    <property type="entry name" value="RIBOSOMAL RNA METHYLTRANSFERASE"/>
    <property type="match status" value="1"/>
</dbReference>
<sequence length="228" mass="25699">MSRMRIIHTSAINTAYRTPWAREHLEDYYVKLAHKDGYRCRSAYKLLELQQRFHLLKPNISVIDLGASPGSWSQVAADIIFKTHRQLNNTLIAVDIQPIDHINNVTVLSGHDMTLDTTRDKIKSLLPSGVEVVMSDMAPSPTGIKDIDNHKIIELCRIAMSLAKDVLVDDGAFVCKVWQSSLSDKLQKELSDSFKSTQLVTTKATKKGSREKYIVSRGFKVLGRGKYL</sequence>
<dbReference type="GO" id="GO:0005739">
    <property type="term" value="C:mitochondrion"/>
    <property type="evidence" value="ECO:0007669"/>
    <property type="project" value="TreeGrafter"/>
</dbReference>
<dbReference type="AlphaFoldDB" id="A0AAV7K683"/>
<keyword evidence="4" id="KW-0808">Transferase</keyword>
<evidence type="ECO:0000256" key="2">
    <source>
        <dbReference type="ARBA" id="ARBA00022552"/>
    </source>
</evidence>
<dbReference type="InterPro" id="IPR015507">
    <property type="entry name" value="rRNA-MeTfrase_E"/>
</dbReference>
<name>A0AAV7K683_9METZ</name>
<dbReference type="GO" id="GO:0008650">
    <property type="term" value="F:rRNA (uridine-2'-O-)-methyltransferase activity"/>
    <property type="evidence" value="ECO:0007669"/>
    <property type="project" value="TreeGrafter"/>
</dbReference>